<reference evidence="7 8" key="1">
    <citation type="journal article" date="2024" name="Chem. Sci.">
        <title>Discovery of megapolipeptins by genome mining of a Burkholderiales bacteria collection.</title>
        <authorList>
            <person name="Paulo B.S."/>
            <person name="Recchia M.J.J."/>
            <person name="Lee S."/>
            <person name="Fergusson C.H."/>
            <person name="Romanowski S.B."/>
            <person name="Hernandez A."/>
            <person name="Krull N."/>
            <person name="Liu D.Y."/>
            <person name="Cavanagh H."/>
            <person name="Bos A."/>
            <person name="Gray C.A."/>
            <person name="Murphy B.T."/>
            <person name="Linington R.G."/>
            <person name="Eustaquio A.S."/>
        </authorList>
    </citation>
    <scope>NUCLEOTIDE SEQUENCE [LARGE SCALE GENOMIC DNA]</scope>
    <source>
        <strain evidence="7 8">RL17-335-BIF-A</strain>
    </source>
</reference>
<evidence type="ECO:0000256" key="5">
    <source>
        <dbReference type="SAM" id="Phobius"/>
    </source>
</evidence>
<dbReference type="InterPro" id="IPR020846">
    <property type="entry name" value="MFS_dom"/>
</dbReference>
<feature type="transmembrane region" description="Helical" evidence="5">
    <location>
        <begin position="321"/>
        <end position="341"/>
    </location>
</feature>
<gene>
    <name evidence="7" type="ORF">PQQ68_35685</name>
</gene>
<feature type="transmembrane region" description="Helical" evidence="5">
    <location>
        <begin position="104"/>
        <end position="123"/>
    </location>
</feature>
<feature type="transmembrane region" description="Helical" evidence="5">
    <location>
        <begin position="353"/>
        <end position="373"/>
    </location>
</feature>
<dbReference type="InterPro" id="IPR005829">
    <property type="entry name" value="Sugar_transporter_CS"/>
</dbReference>
<dbReference type="Gene3D" id="1.20.1250.20">
    <property type="entry name" value="MFS general substrate transporter like domains"/>
    <property type="match status" value="1"/>
</dbReference>
<keyword evidence="8" id="KW-1185">Reference proteome</keyword>
<sequence>MSTHSNAPPRPDQRTLELSEPAAVRLLGFFSIRKNTLALGAVCLASLMFGLEISSVPVILPTLERVLHGDFKGMQWIMNAYTLAVTTVLMATGTLADRFGRRRIFVIGIALFGVTSLICGLAESVPTLIVARLLQGASGGAMLICQVAVLSHQFSDGPERARAFSAWGIIFGIGLGFGPIIGGMIVAVSSWQWVFWVHAVLAIVTLMLVFGGVQESRDPHAHTLDIAGIVTLSLAVFGLVYFITQVSELGLSSPRAIFVLVATALAFVAFLCAERFSARPMFDFSVFRIPQFSGALMGSAGMNFSFWPFMIYLPIYFQIGLGYDSVSAGLALLAYTLPTLLFPPLGERLALRYGSGIAIPAGLLTIGVGFMLMKLGSSVAHPGVWSMLPGCVLAGAGLGLTNTPVTNTTTAAVPPERAGMASGIDMSARMITLAINIALMGAILVSGILFELKARLPGALDTMSLGRLAEKIAAGDADAVKRGIPALAHIDPGGSIVHAALMEGFGWVMLYGGIGVAILAVLSFVISGSASRKLGGNATSVSRQAVRCDSC</sequence>
<feature type="transmembrane region" description="Helical" evidence="5">
    <location>
        <begin position="37"/>
        <end position="60"/>
    </location>
</feature>
<feature type="transmembrane region" description="Helical" evidence="5">
    <location>
        <begin position="294"/>
        <end position="315"/>
    </location>
</feature>
<evidence type="ECO:0000313" key="8">
    <source>
        <dbReference type="Proteomes" id="UP001629367"/>
    </source>
</evidence>
<dbReference type="Pfam" id="PF07690">
    <property type="entry name" value="MFS_1"/>
    <property type="match status" value="1"/>
</dbReference>
<dbReference type="PROSITE" id="PS50850">
    <property type="entry name" value="MFS"/>
    <property type="match status" value="1"/>
</dbReference>
<proteinExistence type="predicted"/>
<dbReference type="Proteomes" id="UP001629367">
    <property type="component" value="Unassembled WGS sequence"/>
</dbReference>
<keyword evidence="3 5" id="KW-1133">Transmembrane helix</keyword>
<name>A0ABW9DIM3_9BURK</name>
<dbReference type="SUPFAM" id="SSF103473">
    <property type="entry name" value="MFS general substrate transporter"/>
    <property type="match status" value="1"/>
</dbReference>
<feature type="transmembrane region" description="Helical" evidence="5">
    <location>
        <begin position="129"/>
        <end position="151"/>
    </location>
</feature>
<accession>A0ABW9DIM3</accession>
<evidence type="ECO:0000256" key="1">
    <source>
        <dbReference type="ARBA" id="ARBA00004141"/>
    </source>
</evidence>
<keyword evidence="2 5" id="KW-0812">Transmembrane</keyword>
<feature type="transmembrane region" description="Helical" evidence="5">
    <location>
        <begin position="430"/>
        <end position="450"/>
    </location>
</feature>
<dbReference type="PRINTS" id="PR01036">
    <property type="entry name" value="TCRTETB"/>
</dbReference>
<feature type="transmembrane region" description="Helical" evidence="5">
    <location>
        <begin position="80"/>
        <end position="97"/>
    </location>
</feature>
<feature type="transmembrane region" description="Helical" evidence="5">
    <location>
        <begin position="379"/>
        <end position="400"/>
    </location>
</feature>
<dbReference type="PANTHER" id="PTHR42718:SF49">
    <property type="entry name" value="EXPORT PROTEIN"/>
    <property type="match status" value="1"/>
</dbReference>
<feature type="transmembrane region" description="Helical" evidence="5">
    <location>
        <begin position="256"/>
        <end position="273"/>
    </location>
</feature>
<comment type="subcellular location">
    <subcellularLocation>
        <location evidence="1">Membrane</location>
        <topology evidence="1">Multi-pass membrane protein</topology>
    </subcellularLocation>
</comment>
<feature type="transmembrane region" description="Helical" evidence="5">
    <location>
        <begin position="193"/>
        <end position="212"/>
    </location>
</feature>
<feature type="transmembrane region" description="Helical" evidence="5">
    <location>
        <begin position="163"/>
        <end position="187"/>
    </location>
</feature>
<dbReference type="PROSITE" id="PS00216">
    <property type="entry name" value="SUGAR_TRANSPORT_1"/>
    <property type="match status" value="1"/>
</dbReference>
<dbReference type="PANTHER" id="PTHR42718">
    <property type="entry name" value="MAJOR FACILITATOR SUPERFAMILY MULTIDRUG TRANSPORTER MFSC"/>
    <property type="match status" value="1"/>
</dbReference>
<dbReference type="RefSeq" id="WP_408219992.1">
    <property type="nucleotide sequence ID" value="NZ_JAQQBZ010000050.1"/>
</dbReference>
<evidence type="ECO:0000256" key="4">
    <source>
        <dbReference type="ARBA" id="ARBA00023136"/>
    </source>
</evidence>
<dbReference type="EMBL" id="JAQQBZ010000050">
    <property type="protein sequence ID" value="MFM0598391.1"/>
    <property type="molecule type" value="Genomic_DNA"/>
</dbReference>
<feature type="transmembrane region" description="Helical" evidence="5">
    <location>
        <begin position="505"/>
        <end position="526"/>
    </location>
</feature>
<keyword evidence="4 5" id="KW-0472">Membrane</keyword>
<comment type="caution">
    <text evidence="7">The sequence shown here is derived from an EMBL/GenBank/DDBJ whole genome shotgun (WGS) entry which is preliminary data.</text>
</comment>
<dbReference type="InterPro" id="IPR036259">
    <property type="entry name" value="MFS_trans_sf"/>
</dbReference>
<protein>
    <submittedName>
        <fullName evidence="7">MFS transporter</fullName>
    </submittedName>
</protein>
<dbReference type="Gene3D" id="1.20.1720.10">
    <property type="entry name" value="Multidrug resistance protein D"/>
    <property type="match status" value="1"/>
</dbReference>
<evidence type="ECO:0000256" key="3">
    <source>
        <dbReference type="ARBA" id="ARBA00022989"/>
    </source>
</evidence>
<organism evidence="7 8">
    <name type="scientific">Paraburkholderia dilworthii</name>
    <dbReference type="NCBI Taxonomy" id="948106"/>
    <lineage>
        <taxon>Bacteria</taxon>
        <taxon>Pseudomonadati</taxon>
        <taxon>Pseudomonadota</taxon>
        <taxon>Betaproteobacteria</taxon>
        <taxon>Burkholderiales</taxon>
        <taxon>Burkholderiaceae</taxon>
        <taxon>Paraburkholderia</taxon>
    </lineage>
</organism>
<dbReference type="CDD" id="cd17321">
    <property type="entry name" value="MFS_MMR_MDR_like"/>
    <property type="match status" value="1"/>
</dbReference>
<evidence type="ECO:0000259" key="6">
    <source>
        <dbReference type="PROSITE" id="PS50850"/>
    </source>
</evidence>
<feature type="domain" description="Major facilitator superfamily (MFS) profile" evidence="6">
    <location>
        <begin position="38"/>
        <end position="530"/>
    </location>
</feature>
<evidence type="ECO:0000256" key="2">
    <source>
        <dbReference type="ARBA" id="ARBA00022692"/>
    </source>
</evidence>
<dbReference type="InterPro" id="IPR011701">
    <property type="entry name" value="MFS"/>
</dbReference>
<evidence type="ECO:0000313" key="7">
    <source>
        <dbReference type="EMBL" id="MFM0598391.1"/>
    </source>
</evidence>
<feature type="transmembrane region" description="Helical" evidence="5">
    <location>
        <begin position="224"/>
        <end position="244"/>
    </location>
</feature>